<accession>A0A2M3ZQT8</accession>
<dbReference type="EMBL" id="GGFM01010163">
    <property type="protein sequence ID" value="MBW30914.1"/>
    <property type="molecule type" value="Transcribed_RNA"/>
</dbReference>
<sequence length="70" mass="7330">MLASLISVSRDRIRPAVSVALICTFGNASSSSPFAIASIVAVEGCSDPEWGVAPAAETGRSWTLWSEMCL</sequence>
<name>A0A2M3ZQT8_9DIPT</name>
<evidence type="ECO:0000313" key="1">
    <source>
        <dbReference type="EMBL" id="MBW30914.1"/>
    </source>
</evidence>
<reference evidence="1" key="1">
    <citation type="submission" date="2018-01" db="EMBL/GenBank/DDBJ databases">
        <title>An insight into the sialome of Amazonian anophelines.</title>
        <authorList>
            <person name="Ribeiro J.M."/>
            <person name="Scarpassa V."/>
            <person name="Calvo E."/>
        </authorList>
    </citation>
    <scope>NUCLEOTIDE SEQUENCE</scope>
    <source>
        <tissue evidence="1">Salivary glands</tissue>
    </source>
</reference>
<organism evidence="1">
    <name type="scientific">Anopheles braziliensis</name>
    <dbReference type="NCBI Taxonomy" id="58242"/>
    <lineage>
        <taxon>Eukaryota</taxon>
        <taxon>Metazoa</taxon>
        <taxon>Ecdysozoa</taxon>
        <taxon>Arthropoda</taxon>
        <taxon>Hexapoda</taxon>
        <taxon>Insecta</taxon>
        <taxon>Pterygota</taxon>
        <taxon>Neoptera</taxon>
        <taxon>Endopterygota</taxon>
        <taxon>Diptera</taxon>
        <taxon>Nematocera</taxon>
        <taxon>Culicoidea</taxon>
        <taxon>Culicidae</taxon>
        <taxon>Anophelinae</taxon>
        <taxon>Anopheles</taxon>
    </lineage>
</organism>
<protein>
    <submittedName>
        <fullName evidence="1">Putative secreted peptide</fullName>
    </submittedName>
</protein>
<dbReference type="AlphaFoldDB" id="A0A2M3ZQT8"/>
<proteinExistence type="predicted"/>